<organism evidence="2 3">
    <name type="scientific">Panicum virgatum</name>
    <name type="common">Blackwell switchgrass</name>
    <dbReference type="NCBI Taxonomy" id="38727"/>
    <lineage>
        <taxon>Eukaryota</taxon>
        <taxon>Viridiplantae</taxon>
        <taxon>Streptophyta</taxon>
        <taxon>Embryophyta</taxon>
        <taxon>Tracheophyta</taxon>
        <taxon>Spermatophyta</taxon>
        <taxon>Magnoliopsida</taxon>
        <taxon>Liliopsida</taxon>
        <taxon>Poales</taxon>
        <taxon>Poaceae</taxon>
        <taxon>PACMAD clade</taxon>
        <taxon>Panicoideae</taxon>
        <taxon>Panicodae</taxon>
        <taxon>Paniceae</taxon>
        <taxon>Panicinae</taxon>
        <taxon>Panicum</taxon>
        <taxon>Panicum sect. Hiantes</taxon>
    </lineage>
</organism>
<name>A0A8T0RW16_PANVG</name>
<gene>
    <name evidence="2" type="ORF">PVAP13_5NG374081</name>
</gene>
<sequence>MPVGQQPQLALRRDVSPASSPAAAPPRLAAPASDGIAARPPSAGQRRHHTPSLLHTARRSRERGGDNRSGGGRTGSACSRPDSRRCGSCLPPGHGRRRRSALALEAPTGRFAPPSPSSPAAGLPGAHSGDGDGGGRWRRGLGAAA</sequence>
<protein>
    <submittedName>
        <fullName evidence="2">Uncharacterized protein</fullName>
    </submittedName>
</protein>
<feature type="compositionally biased region" description="Low complexity" evidence="1">
    <location>
        <begin position="118"/>
        <end position="127"/>
    </location>
</feature>
<comment type="caution">
    <text evidence="2">The sequence shown here is derived from an EMBL/GenBank/DDBJ whole genome shotgun (WGS) entry which is preliminary data.</text>
</comment>
<evidence type="ECO:0000313" key="2">
    <source>
        <dbReference type="EMBL" id="KAG2589704.1"/>
    </source>
</evidence>
<feature type="region of interest" description="Disordered" evidence="1">
    <location>
        <begin position="1"/>
        <end position="145"/>
    </location>
</feature>
<keyword evidence="3" id="KW-1185">Reference proteome</keyword>
<accession>A0A8T0RW16</accession>
<proteinExistence type="predicted"/>
<dbReference type="Proteomes" id="UP000823388">
    <property type="component" value="Chromosome 5N"/>
</dbReference>
<feature type="compositionally biased region" description="Basic residues" evidence="1">
    <location>
        <begin position="45"/>
        <end position="61"/>
    </location>
</feature>
<dbReference type="AlphaFoldDB" id="A0A8T0RW16"/>
<evidence type="ECO:0000256" key="1">
    <source>
        <dbReference type="SAM" id="MobiDB-lite"/>
    </source>
</evidence>
<evidence type="ECO:0000313" key="3">
    <source>
        <dbReference type="Proteomes" id="UP000823388"/>
    </source>
</evidence>
<dbReference type="EMBL" id="CM029046">
    <property type="protein sequence ID" value="KAG2589704.1"/>
    <property type="molecule type" value="Genomic_DNA"/>
</dbReference>
<reference evidence="2" key="1">
    <citation type="submission" date="2020-05" db="EMBL/GenBank/DDBJ databases">
        <title>WGS assembly of Panicum virgatum.</title>
        <authorList>
            <person name="Lovell J.T."/>
            <person name="Jenkins J."/>
            <person name="Shu S."/>
            <person name="Juenger T.E."/>
            <person name="Schmutz J."/>
        </authorList>
    </citation>
    <scope>NUCLEOTIDE SEQUENCE</scope>
    <source>
        <strain evidence="2">AP13</strain>
    </source>
</reference>
<feature type="compositionally biased region" description="Low complexity" evidence="1">
    <location>
        <begin position="16"/>
        <end position="33"/>
    </location>
</feature>